<organism evidence="1 2">
    <name type="scientific">Diphasiastrum complanatum</name>
    <name type="common">Issler's clubmoss</name>
    <name type="synonym">Lycopodium complanatum</name>
    <dbReference type="NCBI Taxonomy" id="34168"/>
    <lineage>
        <taxon>Eukaryota</taxon>
        <taxon>Viridiplantae</taxon>
        <taxon>Streptophyta</taxon>
        <taxon>Embryophyta</taxon>
        <taxon>Tracheophyta</taxon>
        <taxon>Lycopodiopsida</taxon>
        <taxon>Lycopodiales</taxon>
        <taxon>Lycopodiaceae</taxon>
        <taxon>Lycopodioideae</taxon>
        <taxon>Diphasiastrum</taxon>
    </lineage>
</organism>
<dbReference type="Proteomes" id="UP001162992">
    <property type="component" value="Chromosome 13"/>
</dbReference>
<keyword evidence="2" id="KW-1185">Reference proteome</keyword>
<evidence type="ECO:0000313" key="2">
    <source>
        <dbReference type="Proteomes" id="UP001162992"/>
    </source>
</evidence>
<proteinExistence type="predicted"/>
<accession>A0ACC2BVV1</accession>
<dbReference type="EMBL" id="CM055104">
    <property type="protein sequence ID" value="KAJ7533827.1"/>
    <property type="molecule type" value="Genomic_DNA"/>
</dbReference>
<comment type="caution">
    <text evidence="1">The sequence shown here is derived from an EMBL/GenBank/DDBJ whole genome shotgun (WGS) entry which is preliminary data.</text>
</comment>
<protein>
    <submittedName>
        <fullName evidence="1">Uncharacterized protein</fullName>
    </submittedName>
</protein>
<evidence type="ECO:0000313" key="1">
    <source>
        <dbReference type="EMBL" id="KAJ7533827.1"/>
    </source>
</evidence>
<sequence length="304" mass="34611">MAIEECGSSINRNYLLEPLQAKETSSGNSAVQRGGHRKTKSLPSKHSWDLLSKPEYESCFADGSILNEGRLTLQILQDGENQMNRNQMDMGDSEDHVGEAARIRIISNRHQRSCKGHKRSSSQHDMLRLRKQRPCSTVDHKMMSRLLDEDARIYFEKYVSVSRLESAGGEDLTINKRVLQKASRKKPVKNDSDFEATALTKPEIRPVNGDGIVVPWLESENHVTSVIGRFGKVIHDGSDVKFNKQLSYKKGNRKLCIIERWNTAAYAGHSLNARYFDTKCFQSHKFHFKSKVQHGRLLLCGRKI</sequence>
<name>A0ACC2BVV1_DIPCM</name>
<reference evidence="2" key="1">
    <citation type="journal article" date="2024" name="Proc. Natl. Acad. Sci. U.S.A.">
        <title>Extraordinary preservation of gene collinearity over three hundred million years revealed in homosporous lycophytes.</title>
        <authorList>
            <person name="Li C."/>
            <person name="Wickell D."/>
            <person name="Kuo L.Y."/>
            <person name="Chen X."/>
            <person name="Nie B."/>
            <person name="Liao X."/>
            <person name="Peng D."/>
            <person name="Ji J."/>
            <person name="Jenkins J."/>
            <person name="Williams M."/>
            <person name="Shu S."/>
            <person name="Plott C."/>
            <person name="Barry K."/>
            <person name="Rajasekar S."/>
            <person name="Grimwood J."/>
            <person name="Han X."/>
            <person name="Sun S."/>
            <person name="Hou Z."/>
            <person name="He W."/>
            <person name="Dai G."/>
            <person name="Sun C."/>
            <person name="Schmutz J."/>
            <person name="Leebens-Mack J.H."/>
            <person name="Li F.W."/>
            <person name="Wang L."/>
        </authorList>
    </citation>
    <scope>NUCLEOTIDE SEQUENCE [LARGE SCALE GENOMIC DNA]</scope>
    <source>
        <strain evidence="2">cv. PW_Plant_1</strain>
    </source>
</reference>
<gene>
    <name evidence="1" type="ORF">O6H91_13G066600</name>
</gene>